<gene>
    <name evidence="2" type="ORF">EVEC_LOCUS573</name>
</gene>
<organism evidence="4">
    <name type="scientific">Enterobius vermicularis</name>
    <name type="common">Human pinworm</name>
    <dbReference type="NCBI Taxonomy" id="51028"/>
    <lineage>
        <taxon>Eukaryota</taxon>
        <taxon>Metazoa</taxon>
        <taxon>Ecdysozoa</taxon>
        <taxon>Nematoda</taxon>
        <taxon>Chromadorea</taxon>
        <taxon>Rhabditida</taxon>
        <taxon>Spirurina</taxon>
        <taxon>Oxyuridomorpha</taxon>
        <taxon>Oxyuroidea</taxon>
        <taxon>Oxyuridae</taxon>
        <taxon>Enterobius</taxon>
    </lineage>
</organism>
<dbReference type="EMBL" id="UXUI01001371">
    <property type="protein sequence ID" value="VDD85430.1"/>
    <property type="molecule type" value="Genomic_DNA"/>
</dbReference>
<protein>
    <submittedName>
        <fullName evidence="4">Ground-like domain-containing protein</fullName>
    </submittedName>
</protein>
<keyword evidence="3" id="KW-1185">Reference proteome</keyword>
<proteinExistence type="predicted"/>
<sequence length="111" mass="12482">CCASCTIHCTSGARQKRDLSKTDSLPSLSKNVAEDPVCNNLKLKQLMEENMTQDASTSRRKIKNVIENELKSKFSVMCATGEFSYSAYTESFCQVRKKNLTCYAFKVTFSN</sequence>
<dbReference type="InterPro" id="IPR007284">
    <property type="entry name" value="Ground-like_dom"/>
</dbReference>
<evidence type="ECO:0000313" key="4">
    <source>
        <dbReference type="WBParaSite" id="EVEC_0000084801-mRNA-1"/>
    </source>
</evidence>
<evidence type="ECO:0000259" key="1">
    <source>
        <dbReference type="Pfam" id="PF04155"/>
    </source>
</evidence>
<dbReference type="AlphaFoldDB" id="A0A0N4UU07"/>
<evidence type="ECO:0000313" key="2">
    <source>
        <dbReference type="EMBL" id="VDD85430.1"/>
    </source>
</evidence>
<reference evidence="2 3" key="2">
    <citation type="submission" date="2018-10" db="EMBL/GenBank/DDBJ databases">
        <authorList>
            <consortium name="Pathogen Informatics"/>
        </authorList>
    </citation>
    <scope>NUCLEOTIDE SEQUENCE [LARGE SCALE GENOMIC DNA]</scope>
</reference>
<dbReference type="WBParaSite" id="EVEC_0000084801-mRNA-1">
    <property type="protein sequence ID" value="EVEC_0000084801-mRNA-1"/>
    <property type="gene ID" value="EVEC_0000084801"/>
</dbReference>
<dbReference type="Proteomes" id="UP000274131">
    <property type="component" value="Unassembled WGS sequence"/>
</dbReference>
<evidence type="ECO:0000313" key="3">
    <source>
        <dbReference type="Proteomes" id="UP000274131"/>
    </source>
</evidence>
<dbReference type="STRING" id="51028.A0A0N4UU07"/>
<dbReference type="OrthoDB" id="5867918at2759"/>
<accession>A0A0N4UU07</accession>
<feature type="domain" description="Ground-like" evidence="1">
    <location>
        <begin position="35"/>
        <end position="105"/>
    </location>
</feature>
<name>A0A0N4UU07_ENTVE</name>
<dbReference type="Pfam" id="PF04155">
    <property type="entry name" value="Ground-like"/>
    <property type="match status" value="1"/>
</dbReference>
<reference evidence="4" key="1">
    <citation type="submission" date="2017-02" db="UniProtKB">
        <authorList>
            <consortium name="WormBaseParasite"/>
        </authorList>
    </citation>
    <scope>IDENTIFICATION</scope>
</reference>